<feature type="chain" id="PRO_5043739185" evidence="6">
    <location>
        <begin position="20"/>
        <end position="664"/>
    </location>
</feature>
<keyword evidence="4" id="KW-0975">Bacterial flagellum</keyword>
<dbReference type="GO" id="GO:0030288">
    <property type="term" value="C:outer membrane-bounded periplasmic space"/>
    <property type="evidence" value="ECO:0007669"/>
    <property type="project" value="InterPro"/>
</dbReference>
<dbReference type="InterPro" id="IPR016024">
    <property type="entry name" value="ARM-type_fold"/>
</dbReference>
<sequence length="664" mass="72171">MWRNHARRNRTCLALSAIAAVALVGAGSPFKKQEKPPKVEETVTNLASIFTSTHNSMRLEGVGLVVGLDNTGSEPPPSWYRERLVDEMRKAGVENAEKLLADPRVSIVIARLTIPTGSAKGDRLDVELELPPACGTTSLAGGMLLECRLKEVALAGGTPKEGQELALAKGPVMIGTDAKPDDPKVGRVLGGARVKKDSPFRLELKENRKSFKSAQLLQNVVNHRFHQTEGVKHNGMATAKTDSFLELRVPKVYKHNQNRYFRVIKLLPVVDSPQLTQMRIATWGEELLDPTKAGVAALRLEGIGITAVDTLKKGLASPNEQVKFFAAEALAYLNDASGADVLGENAIKNADFRPFALAALAATDQSAARMKLVSLMEVPEIPVRYGAFNALRTLDESDPFLGRVRVLEDPRDDEDEIDGSQSMSVAIARTSSSSRTQRTDPFSLYVVDNDGPPLVHLAKTKRCEIVVFGRGQRLLTPIVLGNGPILLNAADGDHALQISKIGSGRPGDEDAKVHATLDIDDVIRQTANLGAKYPDIVAILKAAALQRNMPGPVVVDAVPVPTSEYLQAAILGKDTTKKDDEVNKTSVEVPRRRFFGLFGKAAKKDAAKDGDKTTDSVKDKDAAKPDEAKRDEPKQDEPKSDEAITKSSQETSEKRGFFDRLRRR</sequence>
<protein>
    <submittedName>
        <fullName evidence="7">Flagellar basal body P-ring protein FlgI</fullName>
    </submittedName>
</protein>
<evidence type="ECO:0000256" key="5">
    <source>
        <dbReference type="SAM" id="MobiDB-lite"/>
    </source>
</evidence>
<comment type="subcellular location">
    <subcellularLocation>
        <location evidence="2">Bacterial flagellum basal body</location>
    </subcellularLocation>
</comment>
<dbReference type="Gene3D" id="1.25.10.10">
    <property type="entry name" value="Leucine-rich Repeat Variant"/>
    <property type="match status" value="1"/>
</dbReference>
<name>A0AAU7CCV5_9BACT</name>
<dbReference type="InterPro" id="IPR011989">
    <property type="entry name" value="ARM-like"/>
</dbReference>
<keyword evidence="7" id="KW-0969">Cilium</keyword>
<comment type="function">
    <text evidence="1">Assembles around the rod to form the L-ring and probably protects the motor/basal body from shearing forces during rotation.</text>
</comment>
<dbReference type="PANTHER" id="PTHR30381">
    <property type="entry name" value="FLAGELLAR P-RING PERIPLASMIC PROTEIN FLGI"/>
    <property type="match status" value="1"/>
</dbReference>
<proteinExistence type="predicted"/>
<feature type="region of interest" description="Disordered" evidence="5">
    <location>
        <begin position="603"/>
        <end position="664"/>
    </location>
</feature>
<evidence type="ECO:0000256" key="6">
    <source>
        <dbReference type="SAM" id="SignalP"/>
    </source>
</evidence>
<dbReference type="RefSeq" id="WP_406695724.1">
    <property type="nucleotide sequence ID" value="NZ_CP155447.1"/>
</dbReference>
<evidence type="ECO:0000256" key="1">
    <source>
        <dbReference type="ARBA" id="ARBA00002591"/>
    </source>
</evidence>
<dbReference type="GO" id="GO:0009428">
    <property type="term" value="C:bacterial-type flagellum basal body, distal rod, P ring"/>
    <property type="evidence" value="ECO:0007669"/>
    <property type="project" value="InterPro"/>
</dbReference>
<dbReference type="AlphaFoldDB" id="A0AAU7CCV5"/>
<dbReference type="PRINTS" id="PR01010">
    <property type="entry name" value="FLGPRINGFLGI"/>
</dbReference>
<keyword evidence="7" id="KW-0966">Cell projection</keyword>
<evidence type="ECO:0000313" key="7">
    <source>
        <dbReference type="EMBL" id="XBH02982.1"/>
    </source>
</evidence>
<feature type="signal peptide" evidence="6">
    <location>
        <begin position="1"/>
        <end position="19"/>
    </location>
</feature>
<feature type="compositionally biased region" description="Basic and acidic residues" evidence="5">
    <location>
        <begin position="651"/>
        <end position="664"/>
    </location>
</feature>
<dbReference type="GO" id="GO:0071973">
    <property type="term" value="P:bacterial-type flagellum-dependent cell motility"/>
    <property type="evidence" value="ECO:0007669"/>
    <property type="project" value="InterPro"/>
</dbReference>
<reference evidence="7" key="1">
    <citation type="submission" date="2024-05" db="EMBL/GenBank/DDBJ databases">
        <title>Planctomycetes of the genus Singulisphaera possess chitinolytic capabilities.</title>
        <authorList>
            <person name="Ivanova A."/>
        </authorList>
    </citation>
    <scope>NUCLEOTIDE SEQUENCE</scope>
    <source>
        <strain evidence="7">Ch08T</strain>
    </source>
</reference>
<dbReference type="SUPFAM" id="SSF48371">
    <property type="entry name" value="ARM repeat"/>
    <property type="match status" value="1"/>
</dbReference>
<gene>
    <name evidence="7" type="ORF">V5E97_32455</name>
</gene>
<evidence type="ECO:0000256" key="2">
    <source>
        <dbReference type="ARBA" id="ARBA00004117"/>
    </source>
</evidence>
<keyword evidence="3 6" id="KW-0732">Signal</keyword>
<evidence type="ECO:0000256" key="4">
    <source>
        <dbReference type="ARBA" id="ARBA00023143"/>
    </source>
</evidence>
<dbReference type="InterPro" id="IPR001782">
    <property type="entry name" value="Flag_FlgI"/>
</dbReference>
<dbReference type="GO" id="GO:0005198">
    <property type="term" value="F:structural molecule activity"/>
    <property type="evidence" value="ECO:0007669"/>
    <property type="project" value="InterPro"/>
</dbReference>
<evidence type="ECO:0000256" key="3">
    <source>
        <dbReference type="ARBA" id="ARBA00022729"/>
    </source>
</evidence>
<accession>A0AAU7CCV5</accession>
<feature type="compositionally biased region" description="Basic and acidic residues" evidence="5">
    <location>
        <begin position="603"/>
        <end position="644"/>
    </location>
</feature>
<dbReference type="EMBL" id="CP155447">
    <property type="protein sequence ID" value="XBH02982.1"/>
    <property type="molecule type" value="Genomic_DNA"/>
</dbReference>
<dbReference type="Pfam" id="PF02119">
    <property type="entry name" value="FlgI"/>
    <property type="match status" value="1"/>
</dbReference>
<organism evidence="7">
    <name type="scientific">Singulisphaera sp. Ch08</name>
    <dbReference type="NCBI Taxonomy" id="3120278"/>
    <lineage>
        <taxon>Bacteria</taxon>
        <taxon>Pseudomonadati</taxon>
        <taxon>Planctomycetota</taxon>
        <taxon>Planctomycetia</taxon>
        <taxon>Isosphaerales</taxon>
        <taxon>Isosphaeraceae</taxon>
        <taxon>Singulisphaera</taxon>
    </lineage>
</organism>
<dbReference type="PANTHER" id="PTHR30381:SF0">
    <property type="entry name" value="FLAGELLAR P-RING PROTEIN"/>
    <property type="match status" value="1"/>
</dbReference>
<keyword evidence="7" id="KW-0282">Flagellum</keyword>